<dbReference type="STRING" id="2903.R1FGY4"/>
<dbReference type="GO" id="GO:0046872">
    <property type="term" value="F:metal ion binding"/>
    <property type="evidence" value="ECO:0007669"/>
    <property type="project" value="UniProtKB-KW"/>
</dbReference>
<feature type="compositionally biased region" description="Basic and acidic residues" evidence="6">
    <location>
        <begin position="12"/>
        <end position="21"/>
    </location>
</feature>
<name>A0A0D3K9U4_EMIH1</name>
<comment type="similarity">
    <text evidence="1">Belongs to the metallo-dependent hydrolases superfamily. TatD-type hydrolase family.</text>
</comment>
<keyword evidence="3 5" id="KW-0479">Metal-binding</keyword>
<dbReference type="PANTHER" id="PTHR10060">
    <property type="entry name" value="TATD FAMILY DEOXYRIBONUCLEASE"/>
    <property type="match status" value="1"/>
</dbReference>
<dbReference type="CDD" id="cd01310">
    <property type="entry name" value="TatD_DNAse"/>
    <property type="match status" value="1"/>
</dbReference>
<sequence>MAAAAAANSAEVEAKREARRARDAADAATLRKWAVRDGQGSPCELIDIGANLIKTKGDGAVEEQLQRCELTGVGGVIVTGTSVVDSRRALKLVRSTAAHAVKLYCTAGVHPHDAKSCDEETIGVLREMLQAPECVAVGECGLDYDRMFSRREVQLEWFERQAVLAVEQGMPLFLHERDVDADKGAPLGSAADLMGILDRAGVPPKRVCVHCFTGGEEVLRAYVDRGYYVGLTGFVAMEQRGARVREFLRAGLLPLEQLMLETDSPFMKPDKASLPNVSRLKRGPNEPCNMPAVCRAVAECLSVPAHEVADAVAANTRTFFGLGSGVG</sequence>
<feature type="region of interest" description="Disordered" evidence="6">
    <location>
        <begin position="1"/>
        <end position="21"/>
    </location>
</feature>
<feature type="binding site" evidence="5">
    <location>
        <position position="139"/>
    </location>
    <ligand>
        <name>a divalent metal cation</name>
        <dbReference type="ChEBI" id="CHEBI:60240"/>
        <label>1</label>
    </ligand>
</feature>
<dbReference type="OMA" id="HDAKSWE"/>
<proteinExistence type="inferred from homology"/>
<organism evidence="7 8">
    <name type="scientific">Emiliania huxleyi (strain CCMP1516)</name>
    <dbReference type="NCBI Taxonomy" id="280463"/>
    <lineage>
        <taxon>Eukaryota</taxon>
        <taxon>Haptista</taxon>
        <taxon>Haptophyta</taxon>
        <taxon>Prymnesiophyceae</taxon>
        <taxon>Isochrysidales</taxon>
        <taxon>Noelaerhabdaceae</taxon>
        <taxon>Emiliania</taxon>
    </lineage>
</organism>
<dbReference type="EnsemblProtists" id="EOD32529">
    <property type="protein sequence ID" value="EOD32529"/>
    <property type="gene ID" value="EMIHUDRAFT_72031"/>
</dbReference>
<dbReference type="SUPFAM" id="SSF51556">
    <property type="entry name" value="Metallo-dependent hydrolases"/>
    <property type="match status" value="1"/>
</dbReference>
<dbReference type="Proteomes" id="UP000013827">
    <property type="component" value="Unassembled WGS sequence"/>
</dbReference>
<dbReference type="Gene3D" id="3.20.20.140">
    <property type="entry name" value="Metal-dependent hydrolases"/>
    <property type="match status" value="1"/>
</dbReference>
<accession>A0A0D3K9U4</accession>
<dbReference type="InterPro" id="IPR032466">
    <property type="entry name" value="Metal_Hydrolase"/>
</dbReference>
<dbReference type="InterPro" id="IPR050891">
    <property type="entry name" value="TatD-type_Hydrolase"/>
</dbReference>
<feature type="compositionally biased region" description="Low complexity" evidence="6">
    <location>
        <begin position="1"/>
        <end position="11"/>
    </location>
</feature>
<dbReference type="Pfam" id="PF01026">
    <property type="entry name" value="TatD_DNase"/>
    <property type="match status" value="1"/>
</dbReference>
<feature type="binding site" evidence="5">
    <location>
        <position position="263"/>
    </location>
    <ligand>
        <name>a divalent metal cation</name>
        <dbReference type="ChEBI" id="CHEBI:60240"/>
        <label>1</label>
    </ligand>
</feature>
<evidence type="ECO:0000256" key="1">
    <source>
        <dbReference type="ARBA" id="ARBA00009275"/>
    </source>
</evidence>
<evidence type="ECO:0000256" key="4">
    <source>
        <dbReference type="ARBA" id="ARBA00022801"/>
    </source>
</evidence>
<dbReference type="InterPro" id="IPR001130">
    <property type="entry name" value="TatD-like"/>
</dbReference>
<keyword evidence="2" id="KW-0540">Nuclease</keyword>
<feature type="binding site" evidence="5">
    <location>
        <position position="210"/>
    </location>
    <ligand>
        <name>a divalent metal cation</name>
        <dbReference type="ChEBI" id="CHEBI:60240"/>
        <label>2</label>
    </ligand>
</feature>
<dbReference type="PANTHER" id="PTHR10060:SF15">
    <property type="entry name" value="DEOXYRIBONUCLEASE TATDN1"/>
    <property type="match status" value="1"/>
</dbReference>
<evidence type="ECO:0000256" key="2">
    <source>
        <dbReference type="ARBA" id="ARBA00022722"/>
    </source>
</evidence>
<evidence type="ECO:0000313" key="7">
    <source>
        <dbReference type="EnsemblProtists" id="EOD32529"/>
    </source>
</evidence>
<evidence type="ECO:0000256" key="6">
    <source>
        <dbReference type="SAM" id="MobiDB-lite"/>
    </source>
</evidence>
<dbReference type="GO" id="GO:0008310">
    <property type="term" value="F:single-stranded DNA 3'-5' DNA exonuclease activity"/>
    <property type="evidence" value="ECO:0007669"/>
    <property type="project" value="TreeGrafter"/>
</dbReference>
<dbReference type="GeneID" id="17277802"/>
<keyword evidence="8" id="KW-1185">Reference proteome</keyword>
<evidence type="ECO:0000256" key="5">
    <source>
        <dbReference type="PIRSR" id="PIRSR005902-1"/>
    </source>
</evidence>
<dbReference type="GO" id="GO:0005829">
    <property type="term" value="C:cytosol"/>
    <property type="evidence" value="ECO:0007669"/>
    <property type="project" value="TreeGrafter"/>
</dbReference>
<evidence type="ECO:0000313" key="8">
    <source>
        <dbReference type="Proteomes" id="UP000013827"/>
    </source>
</evidence>
<reference evidence="8" key="1">
    <citation type="journal article" date="2013" name="Nature">
        <title>Pan genome of the phytoplankton Emiliania underpins its global distribution.</title>
        <authorList>
            <person name="Read B.A."/>
            <person name="Kegel J."/>
            <person name="Klute M.J."/>
            <person name="Kuo A."/>
            <person name="Lefebvre S.C."/>
            <person name="Maumus F."/>
            <person name="Mayer C."/>
            <person name="Miller J."/>
            <person name="Monier A."/>
            <person name="Salamov A."/>
            <person name="Young J."/>
            <person name="Aguilar M."/>
            <person name="Claverie J.M."/>
            <person name="Frickenhaus S."/>
            <person name="Gonzalez K."/>
            <person name="Herman E.K."/>
            <person name="Lin Y.C."/>
            <person name="Napier J."/>
            <person name="Ogata H."/>
            <person name="Sarno A.F."/>
            <person name="Shmutz J."/>
            <person name="Schroeder D."/>
            <person name="de Vargas C."/>
            <person name="Verret F."/>
            <person name="von Dassow P."/>
            <person name="Valentin K."/>
            <person name="Van de Peer Y."/>
            <person name="Wheeler G."/>
            <person name="Dacks J.B."/>
            <person name="Delwiche C.F."/>
            <person name="Dyhrman S.T."/>
            <person name="Glockner G."/>
            <person name="John U."/>
            <person name="Richards T."/>
            <person name="Worden A.Z."/>
            <person name="Zhang X."/>
            <person name="Grigoriev I.V."/>
            <person name="Allen A.E."/>
            <person name="Bidle K."/>
            <person name="Borodovsky M."/>
            <person name="Bowler C."/>
            <person name="Brownlee C."/>
            <person name="Cock J.M."/>
            <person name="Elias M."/>
            <person name="Gladyshev V.N."/>
            <person name="Groth M."/>
            <person name="Guda C."/>
            <person name="Hadaegh A."/>
            <person name="Iglesias-Rodriguez M.D."/>
            <person name="Jenkins J."/>
            <person name="Jones B.M."/>
            <person name="Lawson T."/>
            <person name="Leese F."/>
            <person name="Lindquist E."/>
            <person name="Lobanov A."/>
            <person name="Lomsadze A."/>
            <person name="Malik S.B."/>
            <person name="Marsh M.E."/>
            <person name="Mackinder L."/>
            <person name="Mock T."/>
            <person name="Mueller-Roeber B."/>
            <person name="Pagarete A."/>
            <person name="Parker M."/>
            <person name="Probert I."/>
            <person name="Quesneville H."/>
            <person name="Raines C."/>
            <person name="Rensing S.A."/>
            <person name="Riano-Pachon D.M."/>
            <person name="Richier S."/>
            <person name="Rokitta S."/>
            <person name="Shiraiwa Y."/>
            <person name="Soanes D.M."/>
            <person name="van der Giezen M."/>
            <person name="Wahlund T.M."/>
            <person name="Williams B."/>
            <person name="Wilson W."/>
            <person name="Wolfe G."/>
            <person name="Wurch L.L."/>
        </authorList>
    </citation>
    <scope>NUCLEOTIDE SEQUENCE</scope>
</reference>
<dbReference type="HOGENOM" id="CLU_031506_1_2_1"/>
<protein>
    <submittedName>
        <fullName evidence="7">Uncharacterized protein</fullName>
    </submittedName>
</protein>
<keyword evidence="4" id="KW-0378">Hydrolase</keyword>
<dbReference type="PaxDb" id="2903-EOD32529"/>
<feature type="binding site" evidence="5">
    <location>
        <position position="175"/>
    </location>
    <ligand>
        <name>a divalent metal cation</name>
        <dbReference type="ChEBI" id="CHEBI:60240"/>
        <label>2</label>
    </ligand>
</feature>
<dbReference type="PIRSF" id="PIRSF005902">
    <property type="entry name" value="DNase_TatD"/>
    <property type="match status" value="1"/>
</dbReference>
<dbReference type="RefSeq" id="XP_005784958.1">
    <property type="nucleotide sequence ID" value="XM_005784901.1"/>
</dbReference>
<dbReference type="KEGG" id="ehx:EMIHUDRAFT_72031"/>
<reference evidence="7" key="2">
    <citation type="submission" date="2024-10" db="UniProtKB">
        <authorList>
            <consortium name="EnsemblProtists"/>
        </authorList>
    </citation>
    <scope>IDENTIFICATION</scope>
</reference>
<dbReference type="AlphaFoldDB" id="A0A0D3K9U4"/>
<dbReference type="eggNOG" id="KOG3020">
    <property type="taxonomic scope" value="Eukaryota"/>
</dbReference>
<evidence type="ECO:0000256" key="3">
    <source>
        <dbReference type="ARBA" id="ARBA00022723"/>
    </source>
</evidence>